<feature type="signal peptide" evidence="1">
    <location>
        <begin position="1"/>
        <end position="20"/>
    </location>
</feature>
<dbReference type="PROSITE" id="PS51257">
    <property type="entry name" value="PROKAR_LIPOPROTEIN"/>
    <property type="match status" value="1"/>
</dbReference>
<comment type="caution">
    <text evidence="3">The sequence shown here is derived from an EMBL/GenBank/DDBJ whole genome shotgun (WGS) entry which is preliminary data.</text>
</comment>
<dbReference type="EMBL" id="DXAV01000018">
    <property type="protein sequence ID" value="HIZ90883.1"/>
    <property type="molecule type" value="Genomic_DNA"/>
</dbReference>
<dbReference type="AlphaFoldDB" id="A0A9D2GVN6"/>
<reference evidence="3" key="1">
    <citation type="journal article" date="2021" name="PeerJ">
        <title>Extensive microbial diversity within the chicken gut microbiome revealed by metagenomics and culture.</title>
        <authorList>
            <person name="Gilroy R."/>
            <person name="Ravi A."/>
            <person name="Getino M."/>
            <person name="Pursley I."/>
            <person name="Horton D.L."/>
            <person name="Alikhan N.F."/>
            <person name="Baker D."/>
            <person name="Gharbi K."/>
            <person name="Hall N."/>
            <person name="Watson M."/>
            <person name="Adriaenssens E.M."/>
            <person name="Foster-Nyarko E."/>
            <person name="Jarju S."/>
            <person name="Secka A."/>
            <person name="Antonio M."/>
            <person name="Oren A."/>
            <person name="Chaudhuri R.R."/>
            <person name="La Ragione R."/>
            <person name="Hildebrand F."/>
            <person name="Pallen M.J."/>
        </authorList>
    </citation>
    <scope>NUCLEOTIDE SEQUENCE</scope>
    <source>
        <strain evidence="3">CHK118-2852</strain>
    </source>
</reference>
<keyword evidence="1" id="KW-0732">Signal</keyword>
<organism evidence="3 4">
    <name type="scientific">Candidatus Bacteroides merdavium</name>
    <dbReference type="NCBI Taxonomy" id="2838472"/>
    <lineage>
        <taxon>Bacteria</taxon>
        <taxon>Pseudomonadati</taxon>
        <taxon>Bacteroidota</taxon>
        <taxon>Bacteroidia</taxon>
        <taxon>Bacteroidales</taxon>
        <taxon>Bacteroidaceae</taxon>
        <taxon>Bacteroides</taxon>
    </lineage>
</organism>
<gene>
    <name evidence="3" type="ORF">H9807_01975</name>
</gene>
<feature type="domain" description="DUF5017" evidence="2">
    <location>
        <begin position="256"/>
        <end position="362"/>
    </location>
</feature>
<dbReference type="Gene3D" id="2.60.120.200">
    <property type="match status" value="1"/>
</dbReference>
<dbReference type="Pfam" id="PF16409">
    <property type="entry name" value="DUF5017"/>
    <property type="match status" value="1"/>
</dbReference>
<evidence type="ECO:0000256" key="1">
    <source>
        <dbReference type="SAM" id="SignalP"/>
    </source>
</evidence>
<evidence type="ECO:0000259" key="2">
    <source>
        <dbReference type="Pfam" id="PF16409"/>
    </source>
</evidence>
<sequence>MKRKYIIPVMASLLALGACDYNEDNFEGLEEMTRPTNVFKKDYTLTEADYSTIANNSTNKSLASVAGLAGELSALKTSLTFTDELPGTVYIPAFLAATWYTGDDGSAIKVTYNQKKASTATEKAINAALIYAVSNDDYTAAWGGAKNTFFTPTESASKHVPGILKAEYPDAADGDIVLVDYNYSEEEPSGEQPALNEGFDGQTSNETVEIAGWHNVTTVGTYTWQAKSYSGNFYMQQSAYKHEAGELESYMITPAVAIESGMKLTFDACYGNYKAEGGRLTLLYSENLAGFTKEDIAAATWVDITDAVEIPVPTGTYGTLANVCDYDLSALAGKSVYFAFRYNGNSTDATTTVQVDNIVVKKAAGTSDLKSVKVSDLFQFNGSEWDLFTGALSLDEADYQAMGSNYGNLDDSMSPDTYLPAYLSQQYPYAQEEDQYTVAYKYYANKQTNVQCATYTMLGGQWTPAAQQVLTNQFVLNGGKWNYDPSTVINLPVEKGNAEVAAFYQAITDWVKENYPEYVTGYGNNDYYYGGSAYQNNFDFRVSAWKGQGTYNDMSDADIEKLMWERLPEAFPHALEALYGSVAPVEGIDVIYTINFGIYDGSSTTTWTIQYKVVAVGKFEYVADSLKKVE</sequence>
<dbReference type="NCBIfam" id="NF038128">
    <property type="entry name" value="choice_anch_J"/>
    <property type="match status" value="1"/>
</dbReference>
<protein>
    <submittedName>
        <fullName evidence="3">DUF5017 domain-containing protein</fullName>
    </submittedName>
</protein>
<reference evidence="3" key="2">
    <citation type="submission" date="2021-04" db="EMBL/GenBank/DDBJ databases">
        <authorList>
            <person name="Gilroy R."/>
        </authorList>
    </citation>
    <scope>NUCLEOTIDE SEQUENCE</scope>
    <source>
        <strain evidence="3">CHK118-2852</strain>
    </source>
</reference>
<evidence type="ECO:0000313" key="3">
    <source>
        <dbReference type="EMBL" id="HIZ90883.1"/>
    </source>
</evidence>
<accession>A0A9D2GVN6</accession>
<proteinExistence type="predicted"/>
<feature type="chain" id="PRO_5038679735" evidence="1">
    <location>
        <begin position="21"/>
        <end position="630"/>
    </location>
</feature>
<evidence type="ECO:0000313" key="4">
    <source>
        <dbReference type="Proteomes" id="UP000824108"/>
    </source>
</evidence>
<dbReference type="Proteomes" id="UP000824108">
    <property type="component" value="Unassembled WGS sequence"/>
</dbReference>
<name>A0A9D2GVN6_9BACE</name>
<dbReference type="InterPro" id="IPR032185">
    <property type="entry name" value="DUF5017"/>
</dbReference>